<reference evidence="3 4" key="1">
    <citation type="submission" date="2024-04" db="EMBL/GenBank/DDBJ databases">
        <authorList>
            <person name="Waldvogel A.-M."/>
            <person name="Schoenle A."/>
        </authorList>
    </citation>
    <scope>NUCLEOTIDE SEQUENCE [LARGE SCALE GENOMIC DNA]</scope>
</reference>
<dbReference type="EMBL" id="OZ035841">
    <property type="protein sequence ID" value="CAL1590120.1"/>
    <property type="molecule type" value="Genomic_DNA"/>
</dbReference>
<evidence type="ECO:0000256" key="2">
    <source>
        <dbReference type="SAM" id="MobiDB-lite"/>
    </source>
</evidence>
<feature type="coiled-coil region" evidence="1">
    <location>
        <begin position="90"/>
        <end position="117"/>
    </location>
</feature>
<feature type="compositionally biased region" description="Basic and acidic residues" evidence="2">
    <location>
        <begin position="1"/>
        <end position="11"/>
    </location>
</feature>
<accession>A0AAV2KJ68</accession>
<dbReference type="Gene3D" id="3.30.70.1820">
    <property type="entry name" value="L1 transposable element, RRM domain"/>
    <property type="match status" value="1"/>
</dbReference>
<dbReference type="Proteomes" id="UP001497482">
    <property type="component" value="Chromosome 19"/>
</dbReference>
<protein>
    <recommendedName>
        <fullName evidence="5">LINE-1 type transposase domain-containing 1</fullName>
    </recommendedName>
</protein>
<feature type="region of interest" description="Disordered" evidence="2">
    <location>
        <begin position="1"/>
        <end position="26"/>
    </location>
</feature>
<sequence length="269" mass="29737">MSKNRGQRDQAAKAPDPPAAAASPDMNVLMEAIANSEKTILERIDSSTKDLNDKIDTIKEDIVKQDTRLQDVESGLNVYSDRTEQLEDGVSVLRAEVARLANKLDDLEGRQRRCNARIVGVKEGFENTGKPTDVIATMLKDVLGLGFTPMLDRAHRGLQRPAQNGDPPRVIVVKFHYFQERAEVFKTAANSSPLKLQGRRISIFPDYTADVAKKRAAFNEAKQLLRSCAGVKFGVLFPAVLRVTSATGQDNRFTDPSTAIDFIKNNLQP</sequence>
<keyword evidence="4" id="KW-1185">Reference proteome</keyword>
<evidence type="ECO:0000313" key="4">
    <source>
        <dbReference type="Proteomes" id="UP001497482"/>
    </source>
</evidence>
<dbReference type="AlphaFoldDB" id="A0AAV2KJ68"/>
<evidence type="ECO:0000256" key="1">
    <source>
        <dbReference type="SAM" id="Coils"/>
    </source>
</evidence>
<dbReference type="PANTHER" id="PTHR11505">
    <property type="entry name" value="L1 TRANSPOSABLE ELEMENT-RELATED"/>
    <property type="match status" value="1"/>
</dbReference>
<evidence type="ECO:0000313" key="3">
    <source>
        <dbReference type="EMBL" id="CAL1590120.1"/>
    </source>
</evidence>
<name>A0AAV2KJ68_KNICA</name>
<evidence type="ECO:0008006" key="5">
    <source>
        <dbReference type="Google" id="ProtNLM"/>
    </source>
</evidence>
<proteinExistence type="predicted"/>
<organism evidence="3 4">
    <name type="scientific">Knipowitschia caucasica</name>
    <name type="common">Caucasian dwarf goby</name>
    <name type="synonym">Pomatoschistus caucasicus</name>
    <dbReference type="NCBI Taxonomy" id="637954"/>
    <lineage>
        <taxon>Eukaryota</taxon>
        <taxon>Metazoa</taxon>
        <taxon>Chordata</taxon>
        <taxon>Craniata</taxon>
        <taxon>Vertebrata</taxon>
        <taxon>Euteleostomi</taxon>
        <taxon>Actinopterygii</taxon>
        <taxon>Neopterygii</taxon>
        <taxon>Teleostei</taxon>
        <taxon>Neoteleostei</taxon>
        <taxon>Acanthomorphata</taxon>
        <taxon>Gobiaria</taxon>
        <taxon>Gobiiformes</taxon>
        <taxon>Gobioidei</taxon>
        <taxon>Gobiidae</taxon>
        <taxon>Gobiinae</taxon>
        <taxon>Knipowitschia</taxon>
    </lineage>
</organism>
<dbReference type="SUPFAM" id="SSF57997">
    <property type="entry name" value="Tropomyosin"/>
    <property type="match status" value="1"/>
</dbReference>
<gene>
    <name evidence="3" type="ORF">KC01_LOCUS19678</name>
</gene>
<keyword evidence="1" id="KW-0175">Coiled coil</keyword>
<dbReference type="InterPro" id="IPR004244">
    <property type="entry name" value="Transposase_22"/>
</dbReference>